<keyword evidence="2" id="KW-1185">Reference proteome</keyword>
<accession>A0A4Y2AVU3</accession>
<sequence length="104" mass="12102">MDIFFFLPFKSCTVKNLQFSISVQTPFSRDLKPKMRKESLDGIGPMLDLVGETKSSQYLKYPPFPFLRLDPRWISIGRKENMEYFSPYTQNPQSNGGLLQKTRS</sequence>
<name>A0A4Y2AVU3_ARAVE</name>
<dbReference type="AlphaFoldDB" id="A0A4Y2AVU3"/>
<comment type="caution">
    <text evidence="1">The sequence shown here is derived from an EMBL/GenBank/DDBJ whole genome shotgun (WGS) entry which is preliminary data.</text>
</comment>
<evidence type="ECO:0000313" key="2">
    <source>
        <dbReference type="Proteomes" id="UP000499080"/>
    </source>
</evidence>
<dbReference type="EMBL" id="BGPR01000033">
    <property type="protein sequence ID" value="GBL83637.1"/>
    <property type="molecule type" value="Genomic_DNA"/>
</dbReference>
<proteinExistence type="predicted"/>
<evidence type="ECO:0000313" key="1">
    <source>
        <dbReference type="EMBL" id="GBL83637.1"/>
    </source>
</evidence>
<organism evidence="1 2">
    <name type="scientific">Araneus ventricosus</name>
    <name type="common">Orbweaver spider</name>
    <name type="synonym">Epeira ventricosa</name>
    <dbReference type="NCBI Taxonomy" id="182803"/>
    <lineage>
        <taxon>Eukaryota</taxon>
        <taxon>Metazoa</taxon>
        <taxon>Ecdysozoa</taxon>
        <taxon>Arthropoda</taxon>
        <taxon>Chelicerata</taxon>
        <taxon>Arachnida</taxon>
        <taxon>Araneae</taxon>
        <taxon>Araneomorphae</taxon>
        <taxon>Entelegynae</taxon>
        <taxon>Araneoidea</taxon>
        <taxon>Araneidae</taxon>
        <taxon>Araneus</taxon>
    </lineage>
</organism>
<gene>
    <name evidence="1" type="ORF">AVEN_196455_1</name>
</gene>
<protein>
    <submittedName>
        <fullName evidence="1">Uncharacterized protein</fullName>
    </submittedName>
</protein>
<dbReference type="Proteomes" id="UP000499080">
    <property type="component" value="Unassembled WGS sequence"/>
</dbReference>
<reference evidence="1 2" key="1">
    <citation type="journal article" date="2019" name="Sci. Rep.">
        <title>Orb-weaving spider Araneus ventricosus genome elucidates the spidroin gene catalogue.</title>
        <authorList>
            <person name="Kono N."/>
            <person name="Nakamura H."/>
            <person name="Ohtoshi R."/>
            <person name="Moran D.A.P."/>
            <person name="Shinohara A."/>
            <person name="Yoshida Y."/>
            <person name="Fujiwara M."/>
            <person name="Mori M."/>
            <person name="Tomita M."/>
            <person name="Arakawa K."/>
        </authorList>
    </citation>
    <scope>NUCLEOTIDE SEQUENCE [LARGE SCALE GENOMIC DNA]</scope>
</reference>